<feature type="region of interest" description="Disordered" evidence="2">
    <location>
        <begin position="1"/>
        <end position="48"/>
    </location>
</feature>
<reference evidence="3 4" key="1">
    <citation type="submission" date="2020-08" db="EMBL/GenBank/DDBJ databases">
        <title>Genomic Encyclopedia of Type Strains, Phase III (KMG-III): the genomes of soil and plant-associated and newly described type strains.</title>
        <authorList>
            <person name="Whitman W."/>
        </authorList>
    </citation>
    <scope>NUCLEOTIDE SEQUENCE [LARGE SCALE GENOMIC DNA]</scope>
    <source>
        <strain evidence="3 4">CECT 3237</strain>
    </source>
</reference>
<keyword evidence="4" id="KW-1185">Reference proteome</keyword>
<evidence type="ECO:0000313" key="3">
    <source>
        <dbReference type="EMBL" id="MBB3073637.1"/>
    </source>
</evidence>
<dbReference type="RefSeq" id="WP_221298318.1">
    <property type="nucleotide sequence ID" value="NZ_BMUP01000001.1"/>
</dbReference>
<comment type="caution">
    <text evidence="3">The sequence shown here is derived from an EMBL/GenBank/DDBJ whole genome shotgun (WGS) entry which is preliminary data.</text>
</comment>
<sequence length="63" mass="6608">MPAGPAATGPPSEPSSISVPEEGARPPQGIEVTHAHHSDSAAPGYDNRYVPLGHYFQQALDLM</sequence>
<dbReference type="Pfam" id="PF10605">
    <property type="entry name" value="3HBOH"/>
    <property type="match status" value="1"/>
</dbReference>
<evidence type="ECO:0000313" key="4">
    <source>
        <dbReference type="Proteomes" id="UP000572907"/>
    </source>
</evidence>
<dbReference type="GO" id="GO:0005615">
    <property type="term" value="C:extracellular space"/>
    <property type="evidence" value="ECO:0007669"/>
    <property type="project" value="InterPro"/>
</dbReference>
<proteinExistence type="predicted"/>
<accession>A0A7W5EYP7</accession>
<evidence type="ECO:0000256" key="1">
    <source>
        <dbReference type="ARBA" id="ARBA00022801"/>
    </source>
</evidence>
<evidence type="ECO:0000256" key="2">
    <source>
        <dbReference type="SAM" id="MobiDB-lite"/>
    </source>
</evidence>
<dbReference type="AlphaFoldDB" id="A0A7W5EYP7"/>
<dbReference type="GO" id="GO:0019605">
    <property type="term" value="P:butyrate metabolic process"/>
    <property type="evidence" value="ECO:0007669"/>
    <property type="project" value="InterPro"/>
</dbReference>
<dbReference type="Proteomes" id="UP000572907">
    <property type="component" value="Unassembled WGS sequence"/>
</dbReference>
<keyword evidence="1" id="KW-0378">Hydrolase</keyword>
<gene>
    <name evidence="3" type="ORF">FHS41_000106</name>
</gene>
<name>A0A7W5EYP7_9ACTN</name>
<dbReference type="EMBL" id="JACHXE010000001">
    <property type="protein sequence ID" value="MBB3073637.1"/>
    <property type="molecule type" value="Genomic_DNA"/>
</dbReference>
<organism evidence="3 4">
    <name type="scientific">Streptomyces violarus</name>
    <dbReference type="NCBI Taxonomy" id="67380"/>
    <lineage>
        <taxon>Bacteria</taxon>
        <taxon>Bacillati</taxon>
        <taxon>Actinomycetota</taxon>
        <taxon>Actinomycetes</taxon>
        <taxon>Kitasatosporales</taxon>
        <taxon>Streptomycetaceae</taxon>
        <taxon>Streptomyces</taxon>
    </lineage>
</organism>
<protein>
    <submittedName>
        <fullName evidence="3">Uncharacterized protein</fullName>
    </submittedName>
</protein>
<dbReference type="GO" id="GO:0047989">
    <property type="term" value="F:hydroxybutyrate-dimer hydrolase activity"/>
    <property type="evidence" value="ECO:0007669"/>
    <property type="project" value="InterPro"/>
</dbReference>
<dbReference type="InterPro" id="IPR016582">
    <property type="entry name" value="OHBut_olig_hydro_put"/>
</dbReference>